<dbReference type="GeneID" id="43645652"/>
<dbReference type="Pfam" id="PF24883">
    <property type="entry name" value="NPHP3_N"/>
    <property type="match status" value="2"/>
</dbReference>
<evidence type="ECO:0000259" key="3">
    <source>
        <dbReference type="Pfam" id="PF01048"/>
    </source>
</evidence>
<evidence type="ECO:0000313" key="5">
    <source>
        <dbReference type="EMBL" id="KAE8140550.1"/>
    </source>
</evidence>
<evidence type="ECO:0000256" key="2">
    <source>
        <dbReference type="SAM" id="Phobius"/>
    </source>
</evidence>
<dbReference type="Pfam" id="PF01048">
    <property type="entry name" value="PNP_UDP_1"/>
    <property type="match status" value="1"/>
</dbReference>
<dbReference type="InterPro" id="IPR035994">
    <property type="entry name" value="Nucleoside_phosphorylase_sf"/>
</dbReference>
<keyword evidence="2" id="KW-1133">Transmembrane helix</keyword>
<keyword evidence="2" id="KW-0472">Membrane</keyword>
<feature type="domain" description="Nephrocystin 3-like N-terminal" evidence="4">
    <location>
        <begin position="451"/>
        <end position="500"/>
    </location>
</feature>
<dbReference type="InterPro" id="IPR055530">
    <property type="entry name" value="DUF7104"/>
</dbReference>
<feature type="domain" description="Nucleoside phosphorylase" evidence="3">
    <location>
        <begin position="10"/>
        <end position="288"/>
    </location>
</feature>
<dbReference type="Gene3D" id="1.20.5.340">
    <property type="match status" value="1"/>
</dbReference>
<feature type="transmembrane region" description="Helical" evidence="2">
    <location>
        <begin position="975"/>
        <end position="996"/>
    </location>
</feature>
<dbReference type="AlphaFoldDB" id="A0A5N6T2M4"/>
<gene>
    <name evidence="5" type="ORF">BDV38DRAFT_290249</name>
</gene>
<protein>
    <submittedName>
        <fullName evidence="5">Uncharacterized protein</fullName>
    </submittedName>
</protein>
<organism evidence="5 6">
    <name type="scientific">Aspergillus pseudotamarii</name>
    <dbReference type="NCBI Taxonomy" id="132259"/>
    <lineage>
        <taxon>Eukaryota</taxon>
        <taxon>Fungi</taxon>
        <taxon>Dikarya</taxon>
        <taxon>Ascomycota</taxon>
        <taxon>Pezizomycotina</taxon>
        <taxon>Eurotiomycetes</taxon>
        <taxon>Eurotiomycetidae</taxon>
        <taxon>Eurotiales</taxon>
        <taxon>Aspergillaceae</taxon>
        <taxon>Aspergillus</taxon>
        <taxon>Aspergillus subgen. Circumdati</taxon>
    </lineage>
</organism>
<sequence>MDYTHNDYTVAWVCALPLEMTAAKTMLDKIHPSLPQPETDHNTYILGNIASHNVVMACLPSGVYGTTSAATVLAYMLSTFRSLRFGLMVGVGGGVPSETADIRLGDVVVSIPTPASGGVIQYDYGKTLRDGRLHRTGSLNKPPRCLLTAVSHIRSDFMMRDSITKKNIIEVLGKQQKANKQFSKPDYDCLFDPSYDHVDTGKTADCLLCDQSQQVLRTERHADEPAIHYGLIASGNQVIKDARTRDSIAHGLNILCFEMEAAGLMDQLPCLIVRGVCDYCDSHKNKEWQGYAALTAAVYTATLLAVVPSVNDKARQEEKTEFTAEETACLQNLFITDPADDRSALRRRKGDRAPGTCNWILETDELKNWLRPHEGSDEGSHSTMAITLTEELPKKAYFAGRNVFLTYFFCDSSSEVHRTALSILRGLLYQLIREHPKLIKEKVFRSFDALWSGVYCIIDALDECDYASQRMILDQIDQTFTARHLKDDTLSKIHLLITSRPFPEIPSYREEKIDDLREKKSYSKAVAAEVSRILKDKAEGTFLWVGIACDEIAQVQSRNALKILYSLPRAIESDDENDQKIIIDMLSIVTISRRRMTLTELCEACQICPNADEESRLQFTREYIDLCRLMVVISGEHVQLLHKSVRDFLVRHTRKIDDLRANATLAYRCINSVLHGCQSGVGEISSDTKQGFLNYSILYWTEHAGISGAQFTVAPEHEKFFLVQSDSWEKWLQHYNSLQGAFQPKLDASYSTLHVAARWGIVNLAAYVLTKMKGFEIDDTACKATAAANEESGKQIVALLLRRLGEQVQLTEDVLKAAASNSGNGRQVMELLLSQKGDLLIISRDLVEIAALNFWNGKDVIELLLVQREHQLRITQEATALIHTRGKRVAELLISDASAHILNPKALLEDVARDQRNEDFPKIQLKQDKPDVQAGERLKAVQEGEINKSNVVGPLYGERHGTQGMGPSIQLFPTLVHGASLWIFFLTAASVIFFYIA</sequence>
<evidence type="ECO:0000256" key="1">
    <source>
        <dbReference type="ARBA" id="ARBA00022737"/>
    </source>
</evidence>
<dbReference type="PANTHER" id="PTHR46082:SF11">
    <property type="entry name" value="AAA+ ATPASE DOMAIN-CONTAINING PROTEIN-RELATED"/>
    <property type="match status" value="1"/>
</dbReference>
<dbReference type="OrthoDB" id="1577640at2759"/>
<evidence type="ECO:0000313" key="6">
    <source>
        <dbReference type="Proteomes" id="UP000325672"/>
    </source>
</evidence>
<accession>A0A5N6T2M4</accession>
<proteinExistence type="predicted"/>
<keyword evidence="2" id="KW-0812">Transmembrane</keyword>
<keyword evidence="1" id="KW-0677">Repeat</keyword>
<dbReference type="Gene3D" id="3.40.50.1580">
    <property type="entry name" value="Nucleoside phosphorylase domain"/>
    <property type="match status" value="1"/>
</dbReference>
<dbReference type="InterPro" id="IPR000845">
    <property type="entry name" value="Nucleoside_phosphorylase_d"/>
</dbReference>
<feature type="domain" description="Nephrocystin 3-like N-terminal" evidence="4">
    <location>
        <begin position="355"/>
        <end position="441"/>
    </location>
</feature>
<dbReference type="EMBL" id="ML743561">
    <property type="protein sequence ID" value="KAE8140550.1"/>
    <property type="molecule type" value="Genomic_DNA"/>
</dbReference>
<evidence type="ECO:0000259" key="4">
    <source>
        <dbReference type="Pfam" id="PF24883"/>
    </source>
</evidence>
<keyword evidence="6" id="KW-1185">Reference proteome</keyword>
<dbReference type="InterPro" id="IPR056884">
    <property type="entry name" value="NPHP3-like_N"/>
</dbReference>
<dbReference type="SUPFAM" id="SSF53167">
    <property type="entry name" value="Purine and uridine phosphorylases"/>
    <property type="match status" value="1"/>
</dbReference>
<dbReference type="GO" id="GO:0003824">
    <property type="term" value="F:catalytic activity"/>
    <property type="evidence" value="ECO:0007669"/>
    <property type="project" value="InterPro"/>
</dbReference>
<dbReference type="GO" id="GO:0009116">
    <property type="term" value="P:nucleoside metabolic process"/>
    <property type="evidence" value="ECO:0007669"/>
    <property type="project" value="InterPro"/>
</dbReference>
<dbReference type="RefSeq" id="XP_031916613.1">
    <property type="nucleotide sequence ID" value="XM_032061442.1"/>
</dbReference>
<dbReference type="Pfam" id="PF23397">
    <property type="entry name" value="DUF7104"/>
    <property type="match status" value="2"/>
</dbReference>
<dbReference type="InterPro" id="IPR053137">
    <property type="entry name" value="NLR-like"/>
</dbReference>
<reference evidence="5 6" key="1">
    <citation type="submission" date="2019-04" db="EMBL/GenBank/DDBJ databases">
        <title>Friends and foes A comparative genomics study of 23 Aspergillus species from section Flavi.</title>
        <authorList>
            <consortium name="DOE Joint Genome Institute"/>
            <person name="Kjaerbolling I."/>
            <person name="Vesth T."/>
            <person name="Frisvad J.C."/>
            <person name="Nybo J.L."/>
            <person name="Theobald S."/>
            <person name="Kildgaard S."/>
            <person name="Isbrandt T."/>
            <person name="Kuo A."/>
            <person name="Sato A."/>
            <person name="Lyhne E.K."/>
            <person name="Kogle M.E."/>
            <person name="Wiebenga A."/>
            <person name="Kun R.S."/>
            <person name="Lubbers R.J."/>
            <person name="Makela M.R."/>
            <person name="Barry K."/>
            <person name="Chovatia M."/>
            <person name="Clum A."/>
            <person name="Daum C."/>
            <person name="Haridas S."/>
            <person name="He G."/>
            <person name="LaButti K."/>
            <person name="Lipzen A."/>
            <person name="Mondo S."/>
            <person name="Riley R."/>
            <person name="Salamov A."/>
            <person name="Simmons B.A."/>
            <person name="Magnuson J.K."/>
            <person name="Henrissat B."/>
            <person name="Mortensen U.H."/>
            <person name="Larsen T.O."/>
            <person name="Devries R.P."/>
            <person name="Grigoriev I.V."/>
            <person name="Machida M."/>
            <person name="Baker S.E."/>
            <person name="Andersen M.R."/>
        </authorList>
    </citation>
    <scope>NUCLEOTIDE SEQUENCE [LARGE SCALE GENOMIC DNA]</scope>
    <source>
        <strain evidence="5 6">CBS 117625</strain>
    </source>
</reference>
<name>A0A5N6T2M4_ASPPS</name>
<dbReference type="Proteomes" id="UP000325672">
    <property type="component" value="Unassembled WGS sequence"/>
</dbReference>
<dbReference type="PANTHER" id="PTHR46082">
    <property type="entry name" value="ATP/GTP-BINDING PROTEIN-RELATED"/>
    <property type="match status" value="1"/>
</dbReference>